<evidence type="ECO:0000256" key="1">
    <source>
        <dbReference type="SAM" id="MobiDB-lite"/>
    </source>
</evidence>
<dbReference type="Proteomes" id="UP000070544">
    <property type="component" value="Unassembled WGS sequence"/>
</dbReference>
<sequence length="126" mass="13840">MVTLPVAASLRPSSATTHHCHFPPSSFQSTLASRRSTCICVDPPRAETCTDVGTDVPGPGLFPFLEKPSSRNEPNNCRSHCSRSPRTHDEPKRDTNRAIATQKRRHLAWITTPAPAAQSANQRKRA</sequence>
<gene>
    <name evidence="2" type="ORF">M427DRAFT_357561</name>
</gene>
<name>A0A139AAV8_GONPJ</name>
<dbReference type="EMBL" id="KQ965773">
    <property type="protein sequence ID" value="KXS13804.1"/>
    <property type="molecule type" value="Genomic_DNA"/>
</dbReference>
<evidence type="ECO:0000313" key="2">
    <source>
        <dbReference type="EMBL" id="KXS13804.1"/>
    </source>
</evidence>
<keyword evidence="3" id="KW-1185">Reference proteome</keyword>
<organism evidence="2 3">
    <name type="scientific">Gonapodya prolifera (strain JEL478)</name>
    <name type="common">Monoblepharis prolifera</name>
    <dbReference type="NCBI Taxonomy" id="1344416"/>
    <lineage>
        <taxon>Eukaryota</taxon>
        <taxon>Fungi</taxon>
        <taxon>Fungi incertae sedis</taxon>
        <taxon>Chytridiomycota</taxon>
        <taxon>Chytridiomycota incertae sedis</taxon>
        <taxon>Monoblepharidomycetes</taxon>
        <taxon>Monoblepharidales</taxon>
        <taxon>Gonapodyaceae</taxon>
        <taxon>Gonapodya</taxon>
    </lineage>
</organism>
<feature type="region of interest" description="Disordered" evidence="1">
    <location>
        <begin position="65"/>
        <end position="126"/>
    </location>
</feature>
<evidence type="ECO:0000313" key="3">
    <source>
        <dbReference type="Proteomes" id="UP000070544"/>
    </source>
</evidence>
<reference evidence="2 3" key="1">
    <citation type="journal article" date="2015" name="Genome Biol. Evol.">
        <title>Phylogenomic analyses indicate that early fungi evolved digesting cell walls of algal ancestors of land plants.</title>
        <authorList>
            <person name="Chang Y."/>
            <person name="Wang S."/>
            <person name="Sekimoto S."/>
            <person name="Aerts A.L."/>
            <person name="Choi C."/>
            <person name="Clum A."/>
            <person name="LaButti K.M."/>
            <person name="Lindquist E.A."/>
            <person name="Yee Ngan C."/>
            <person name="Ohm R.A."/>
            <person name="Salamov A.A."/>
            <person name="Grigoriev I.V."/>
            <person name="Spatafora J.W."/>
            <person name="Berbee M.L."/>
        </authorList>
    </citation>
    <scope>NUCLEOTIDE SEQUENCE [LARGE SCALE GENOMIC DNA]</scope>
    <source>
        <strain evidence="2 3">JEL478</strain>
    </source>
</reference>
<dbReference type="AlphaFoldDB" id="A0A139AAV8"/>
<protein>
    <submittedName>
        <fullName evidence="2">Uncharacterized protein</fullName>
    </submittedName>
</protein>
<accession>A0A139AAV8</accession>
<proteinExistence type="predicted"/>
<feature type="compositionally biased region" description="Basic and acidic residues" evidence="1">
    <location>
        <begin position="86"/>
        <end position="96"/>
    </location>
</feature>